<keyword evidence="4 12" id="KW-0444">Lipid biosynthesis</keyword>
<gene>
    <name evidence="14" type="ORF">AUJ66_08205</name>
</gene>
<dbReference type="UniPathway" id="UPA00094"/>
<evidence type="ECO:0000256" key="3">
    <source>
        <dbReference type="ARBA" id="ARBA00012948"/>
    </source>
</evidence>
<evidence type="ECO:0000256" key="4">
    <source>
        <dbReference type="ARBA" id="ARBA00022516"/>
    </source>
</evidence>
<keyword evidence="5 12" id="KW-0276">Fatty acid metabolism</keyword>
<feature type="binding site" evidence="11">
    <location>
        <position position="187"/>
    </location>
    <ligand>
        <name>NADP(+)</name>
        <dbReference type="ChEBI" id="CHEBI:58349"/>
    </ligand>
</feature>
<dbReference type="GO" id="GO:0030497">
    <property type="term" value="P:fatty acid elongation"/>
    <property type="evidence" value="ECO:0007669"/>
    <property type="project" value="TreeGrafter"/>
</dbReference>
<sequence length="246" mass="26636">MKLEGKVAIVTGSARGIGKAIALTLAREGANSVIIDVDEQEATKVTNEINLIGRDSIAFNVDVSNFAQVEDMVKKVMEKYGRIDILINNAGITRDALLIKMKEEDWDKVIDINLKGIFNCTRAVSGIMLKQCSGKILNMASIIGIIGNFGQANYAASKAGVIALTKTTAKEFASRGINVNAIAPGFIDTPMTQVLKEEWKKKLIEQIPLNRFGSPEDVAKLALFLVSDDSNYITGQVIRIDGGMAM</sequence>
<dbReference type="GO" id="GO:0004316">
    <property type="term" value="F:3-oxoacyl-[acyl-carrier-protein] reductase (NADPH) activity"/>
    <property type="evidence" value="ECO:0007669"/>
    <property type="project" value="UniProtKB-UniRule"/>
</dbReference>
<feature type="binding site" evidence="11">
    <location>
        <begin position="154"/>
        <end position="158"/>
    </location>
    <ligand>
        <name>NADP(+)</name>
        <dbReference type="ChEBI" id="CHEBI:58349"/>
    </ligand>
</feature>
<dbReference type="FunFam" id="3.40.50.720:FF:000037">
    <property type="entry name" value="3-oxoacyl-[acyl-carrier-protein] reductase FabG"/>
    <property type="match status" value="1"/>
</dbReference>
<dbReference type="InterPro" id="IPR036291">
    <property type="entry name" value="NAD(P)-bd_dom_sf"/>
</dbReference>
<dbReference type="NCBIfam" id="NF005559">
    <property type="entry name" value="PRK07231.1"/>
    <property type="match status" value="1"/>
</dbReference>
<dbReference type="GO" id="GO:0051287">
    <property type="term" value="F:NAD binding"/>
    <property type="evidence" value="ECO:0007669"/>
    <property type="project" value="UniProtKB-UniRule"/>
</dbReference>
<evidence type="ECO:0000256" key="1">
    <source>
        <dbReference type="ARBA" id="ARBA00005194"/>
    </source>
</evidence>
<dbReference type="Proteomes" id="UP000182278">
    <property type="component" value="Unassembled WGS sequence"/>
</dbReference>
<dbReference type="NCBIfam" id="NF004198">
    <property type="entry name" value="PRK05653.1-3"/>
    <property type="match status" value="1"/>
</dbReference>
<evidence type="ECO:0000313" key="14">
    <source>
        <dbReference type="EMBL" id="OIN95811.1"/>
    </source>
</evidence>
<dbReference type="InterPro" id="IPR057326">
    <property type="entry name" value="KR_dom"/>
</dbReference>
<dbReference type="NCBIfam" id="NF009466">
    <property type="entry name" value="PRK12826.1-2"/>
    <property type="match status" value="1"/>
</dbReference>
<comment type="catalytic activity">
    <reaction evidence="12">
        <text>a (3R)-hydroxyacyl-[ACP] + NADP(+) = a 3-oxoacyl-[ACP] + NADPH + H(+)</text>
        <dbReference type="Rhea" id="RHEA:17397"/>
        <dbReference type="Rhea" id="RHEA-COMP:9916"/>
        <dbReference type="Rhea" id="RHEA-COMP:9945"/>
        <dbReference type="ChEBI" id="CHEBI:15378"/>
        <dbReference type="ChEBI" id="CHEBI:57783"/>
        <dbReference type="ChEBI" id="CHEBI:58349"/>
        <dbReference type="ChEBI" id="CHEBI:78776"/>
        <dbReference type="ChEBI" id="CHEBI:78827"/>
        <dbReference type="EC" id="1.1.1.100"/>
    </reaction>
</comment>
<comment type="caution">
    <text evidence="14">The sequence shown here is derived from an EMBL/GenBank/DDBJ whole genome shotgun (WGS) entry which is preliminary data.</text>
</comment>
<dbReference type="Pfam" id="PF13561">
    <property type="entry name" value="adh_short_C2"/>
    <property type="match status" value="1"/>
</dbReference>
<dbReference type="NCBIfam" id="TIGR01830">
    <property type="entry name" value="3oxo_ACP_reduc"/>
    <property type="match status" value="1"/>
</dbReference>
<evidence type="ECO:0000256" key="5">
    <source>
        <dbReference type="ARBA" id="ARBA00022832"/>
    </source>
</evidence>
<dbReference type="SUPFAM" id="SSF51735">
    <property type="entry name" value="NAD(P)-binding Rossmann-fold domains"/>
    <property type="match status" value="1"/>
</dbReference>
<comment type="function">
    <text evidence="12">Catalyzes the NADPH-dependent reduction of beta-ketoacyl-ACP substrates to beta-hydroxyacyl-ACP products, the first reductive step in the elongation cycle of fatty acid biosynthesis.</text>
</comment>
<dbReference type="InterPro" id="IPR020904">
    <property type="entry name" value="Sc_DH/Rdtase_CS"/>
</dbReference>
<reference evidence="14 15" key="1">
    <citation type="journal article" date="2016" name="Environ. Microbiol.">
        <title>Genomic resolution of a cold subsurface aquifer community provides metabolic insights for novel microbes adapted to high CO concentrations.</title>
        <authorList>
            <person name="Probst A.J."/>
            <person name="Castelle C.J."/>
            <person name="Singh A."/>
            <person name="Brown C.T."/>
            <person name="Anantharaman K."/>
            <person name="Sharon I."/>
            <person name="Hug L.A."/>
            <person name="Burstein D."/>
            <person name="Emerson J.B."/>
            <person name="Thomas B.C."/>
            <person name="Banfield J.F."/>
        </authorList>
    </citation>
    <scope>NUCLEOTIDE SEQUENCE [LARGE SCALE GENOMIC DNA]</scope>
    <source>
        <strain evidence="14">CG1_02_38_46</strain>
    </source>
</reference>
<feature type="binding site" evidence="11">
    <location>
        <begin position="12"/>
        <end position="15"/>
    </location>
    <ligand>
        <name>NADP(+)</name>
        <dbReference type="ChEBI" id="CHEBI:58349"/>
    </ligand>
</feature>
<keyword evidence="7 12" id="KW-0560">Oxidoreductase</keyword>
<keyword evidence="6 11" id="KW-0521">NADP</keyword>
<evidence type="ECO:0000259" key="13">
    <source>
        <dbReference type="SMART" id="SM00822"/>
    </source>
</evidence>
<dbReference type="PRINTS" id="PR00081">
    <property type="entry name" value="GDHRDH"/>
</dbReference>
<dbReference type="PANTHER" id="PTHR42760">
    <property type="entry name" value="SHORT-CHAIN DEHYDROGENASES/REDUCTASES FAMILY MEMBER"/>
    <property type="match status" value="1"/>
</dbReference>
<accession>A0A1J4S8Q5</accession>
<feature type="domain" description="Ketoreductase" evidence="13">
    <location>
        <begin position="6"/>
        <end position="185"/>
    </location>
</feature>
<dbReference type="SMART" id="SM00822">
    <property type="entry name" value="PKS_KR"/>
    <property type="match status" value="1"/>
</dbReference>
<proteinExistence type="inferred from homology"/>
<evidence type="ECO:0000256" key="11">
    <source>
        <dbReference type="PIRSR" id="PIRSR611284-2"/>
    </source>
</evidence>
<protein>
    <recommendedName>
        <fullName evidence="3 12">3-oxoacyl-[acyl-carrier-protein] reductase</fullName>
        <ecNumber evidence="3 12">1.1.1.100</ecNumber>
    </recommendedName>
</protein>
<feature type="binding site" evidence="11">
    <location>
        <position position="89"/>
    </location>
    <ligand>
        <name>NADP(+)</name>
        <dbReference type="ChEBI" id="CHEBI:58349"/>
    </ligand>
</feature>
<evidence type="ECO:0000256" key="2">
    <source>
        <dbReference type="ARBA" id="ARBA00006484"/>
    </source>
</evidence>
<dbReference type="AlphaFoldDB" id="A0A1J4S8Q5"/>
<keyword evidence="9 12" id="KW-0275">Fatty acid biosynthesis</keyword>
<evidence type="ECO:0000313" key="15">
    <source>
        <dbReference type="Proteomes" id="UP000182278"/>
    </source>
</evidence>
<comment type="subunit">
    <text evidence="12">Homotetramer.</text>
</comment>
<dbReference type="EC" id="1.1.1.100" evidence="3 12"/>
<dbReference type="Gene3D" id="3.40.50.720">
    <property type="entry name" value="NAD(P)-binding Rossmann-like Domain"/>
    <property type="match status" value="1"/>
</dbReference>
<dbReference type="PROSITE" id="PS00061">
    <property type="entry name" value="ADH_SHORT"/>
    <property type="match status" value="1"/>
</dbReference>
<evidence type="ECO:0000256" key="10">
    <source>
        <dbReference type="PIRSR" id="PIRSR611284-1"/>
    </source>
</evidence>
<dbReference type="PRINTS" id="PR00080">
    <property type="entry name" value="SDRFAMILY"/>
</dbReference>
<organism evidence="14 15">
    <name type="scientific">Candidatus Desantisbacteria bacterium CG1_02_38_46</name>
    <dbReference type="NCBI Taxonomy" id="1817893"/>
    <lineage>
        <taxon>Bacteria</taxon>
        <taxon>Candidatus Desantisiibacteriota</taxon>
    </lineage>
</organism>
<feature type="active site" description="Proton acceptor" evidence="10">
    <location>
        <position position="154"/>
    </location>
</feature>
<dbReference type="EMBL" id="MNUO01000126">
    <property type="protein sequence ID" value="OIN95811.1"/>
    <property type="molecule type" value="Genomic_DNA"/>
</dbReference>
<dbReference type="PANTHER" id="PTHR42760:SF40">
    <property type="entry name" value="3-OXOACYL-[ACYL-CARRIER-PROTEIN] REDUCTASE, CHLOROPLASTIC"/>
    <property type="match status" value="1"/>
</dbReference>
<evidence type="ECO:0000256" key="8">
    <source>
        <dbReference type="ARBA" id="ARBA00023098"/>
    </source>
</evidence>
<dbReference type="CDD" id="cd05333">
    <property type="entry name" value="BKR_SDR_c"/>
    <property type="match status" value="1"/>
</dbReference>
<keyword evidence="8 12" id="KW-0443">Lipid metabolism</keyword>
<dbReference type="InterPro" id="IPR011284">
    <property type="entry name" value="3oxo_ACP_reduc"/>
</dbReference>
<evidence type="ECO:0000256" key="9">
    <source>
        <dbReference type="ARBA" id="ARBA00023160"/>
    </source>
</evidence>
<evidence type="ECO:0000256" key="7">
    <source>
        <dbReference type="ARBA" id="ARBA00023002"/>
    </source>
</evidence>
<dbReference type="InterPro" id="IPR002347">
    <property type="entry name" value="SDR_fam"/>
</dbReference>
<comment type="similarity">
    <text evidence="2 12">Belongs to the short-chain dehydrogenases/reductases (SDR) family.</text>
</comment>
<evidence type="ECO:0000256" key="12">
    <source>
        <dbReference type="RuleBase" id="RU366074"/>
    </source>
</evidence>
<dbReference type="STRING" id="1817893.AUJ66_08205"/>
<name>A0A1J4S8Q5_9BACT</name>
<comment type="pathway">
    <text evidence="1 12">Lipid metabolism; fatty acid biosynthesis.</text>
</comment>
<evidence type="ECO:0000256" key="6">
    <source>
        <dbReference type="ARBA" id="ARBA00022857"/>
    </source>
</evidence>